<name>A0A7G9QMB2_9SPHI</name>
<sequence>MPNLSPQLFDNALSYLDHQQTKVHYKYVVNNIKDSAARLVIEKLLNEGLIKKVENSDYYKITEFGRDVVNGGGYRHYADAKDYHAPSTVRYDTMRKISGINQVLKRKQSEQILLPVPPVEKKNKRRKVLDFLAHPDTKTVIQTIVWIIAILTGAITFFKWVLPYLNHLNK</sequence>
<organism evidence="2 3">
    <name type="scientific">Pedobacter roseus</name>
    <dbReference type="NCBI Taxonomy" id="336820"/>
    <lineage>
        <taxon>Bacteria</taxon>
        <taxon>Pseudomonadati</taxon>
        <taxon>Bacteroidota</taxon>
        <taxon>Sphingobacteriia</taxon>
        <taxon>Sphingobacteriales</taxon>
        <taxon>Sphingobacteriaceae</taxon>
        <taxon>Pedobacter</taxon>
    </lineage>
</organism>
<gene>
    <name evidence="2" type="ORF">H9L23_10610</name>
</gene>
<protein>
    <submittedName>
        <fullName evidence="2">Uncharacterized protein</fullName>
    </submittedName>
</protein>
<feature type="transmembrane region" description="Helical" evidence="1">
    <location>
        <begin position="144"/>
        <end position="162"/>
    </location>
</feature>
<keyword evidence="1" id="KW-0812">Transmembrane</keyword>
<evidence type="ECO:0000313" key="2">
    <source>
        <dbReference type="EMBL" id="QNN44487.1"/>
    </source>
</evidence>
<dbReference type="Proteomes" id="UP000515806">
    <property type="component" value="Chromosome"/>
</dbReference>
<dbReference type="RefSeq" id="WP_187594929.1">
    <property type="nucleotide sequence ID" value="NZ_CP060723.1"/>
</dbReference>
<keyword evidence="1" id="KW-1133">Transmembrane helix</keyword>
<keyword evidence="3" id="KW-1185">Reference proteome</keyword>
<keyword evidence="1" id="KW-0472">Membrane</keyword>
<dbReference type="KEGG" id="proe:H9L23_10610"/>
<reference evidence="2 3" key="1">
    <citation type="submission" date="2020-08" db="EMBL/GenBank/DDBJ databases">
        <title>Genome sequence of Pedobacter roseus KACC 11594T.</title>
        <authorList>
            <person name="Hyun D.-W."/>
            <person name="Bae J.-W."/>
        </authorList>
    </citation>
    <scope>NUCLEOTIDE SEQUENCE [LARGE SCALE GENOMIC DNA]</scope>
    <source>
        <strain evidence="2 3">KACC 11594</strain>
    </source>
</reference>
<evidence type="ECO:0000256" key="1">
    <source>
        <dbReference type="SAM" id="Phobius"/>
    </source>
</evidence>
<proteinExistence type="predicted"/>
<evidence type="ECO:0000313" key="3">
    <source>
        <dbReference type="Proteomes" id="UP000515806"/>
    </source>
</evidence>
<dbReference type="AlphaFoldDB" id="A0A7G9QMB2"/>
<dbReference type="EMBL" id="CP060723">
    <property type="protein sequence ID" value="QNN44487.1"/>
    <property type="molecule type" value="Genomic_DNA"/>
</dbReference>
<accession>A0A7G9QMB2</accession>